<gene>
    <name evidence="2" type="ORF">C7M84_003591</name>
</gene>
<dbReference type="InterPro" id="IPR001584">
    <property type="entry name" value="Integrase_cat-core"/>
</dbReference>
<dbReference type="Gene3D" id="3.30.420.10">
    <property type="entry name" value="Ribonuclease H-like superfamily/Ribonuclease H"/>
    <property type="match status" value="1"/>
</dbReference>
<reference evidence="2 3" key="2">
    <citation type="submission" date="2019-01" db="EMBL/GenBank/DDBJ databases">
        <title>The decoding of complex shrimp genome reveals the adaptation for benthos swimmer, frequently molting mechanism and breeding impact on genome.</title>
        <authorList>
            <person name="Sun Y."/>
            <person name="Gao Y."/>
            <person name="Yu Y."/>
        </authorList>
    </citation>
    <scope>NUCLEOTIDE SEQUENCE [LARGE SCALE GENOMIC DNA]</scope>
    <source>
        <tissue evidence="2">Muscle</tissue>
    </source>
</reference>
<dbReference type="OrthoDB" id="6370417at2759"/>
<proteinExistence type="predicted"/>
<dbReference type="InterPro" id="IPR036397">
    <property type="entry name" value="RNaseH_sf"/>
</dbReference>
<organism evidence="2 3">
    <name type="scientific">Penaeus vannamei</name>
    <name type="common">Whiteleg shrimp</name>
    <name type="synonym">Litopenaeus vannamei</name>
    <dbReference type="NCBI Taxonomy" id="6689"/>
    <lineage>
        <taxon>Eukaryota</taxon>
        <taxon>Metazoa</taxon>
        <taxon>Ecdysozoa</taxon>
        <taxon>Arthropoda</taxon>
        <taxon>Crustacea</taxon>
        <taxon>Multicrustacea</taxon>
        <taxon>Malacostraca</taxon>
        <taxon>Eumalacostraca</taxon>
        <taxon>Eucarida</taxon>
        <taxon>Decapoda</taxon>
        <taxon>Dendrobranchiata</taxon>
        <taxon>Penaeoidea</taxon>
        <taxon>Penaeidae</taxon>
        <taxon>Penaeus</taxon>
    </lineage>
</organism>
<reference evidence="2 3" key="1">
    <citation type="submission" date="2018-04" db="EMBL/GenBank/DDBJ databases">
        <authorList>
            <person name="Zhang X."/>
            <person name="Yuan J."/>
            <person name="Li F."/>
            <person name="Xiang J."/>
        </authorList>
    </citation>
    <scope>NUCLEOTIDE SEQUENCE [LARGE SCALE GENOMIC DNA]</scope>
    <source>
        <tissue evidence="2">Muscle</tissue>
    </source>
</reference>
<dbReference type="InterPro" id="IPR012337">
    <property type="entry name" value="RNaseH-like_sf"/>
</dbReference>
<dbReference type="PROSITE" id="PS50994">
    <property type="entry name" value="INTEGRASE"/>
    <property type="match status" value="1"/>
</dbReference>
<dbReference type="PANTHER" id="PTHR47331:SF1">
    <property type="entry name" value="GAG-LIKE PROTEIN"/>
    <property type="match status" value="1"/>
</dbReference>
<dbReference type="GO" id="GO:0003676">
    <property type="term" value="F:nucleic acid binding"/>
    <property type="evidence" value="ECO:0007669"/>
    <property type="project" value="InterPro"/>
</dbReference>
<accession>A0A3R7QG24</accession>
<protein>
    <recommendedName>
        <fullName evidence="1">Integrase catalytic domain-containing protein</fullName>
    </recommendedName>
</protein>
<dbReference type="PANTHER" id="PTHR47331">
    <property type="entry name" value="PHD-TYPE DOMAIN-CONTAINING PROTEIN"/>
    <property type="match status" value="1"/>
</dbReference>
<feature type="domain" description="Integrase catalytic" evidence="1">
    <location>
        <begin position="488"/>
        <end position="675"/>
    </location>
</feature>
<dbReference type="STRING" id="6689.A0A3R7QG24"/>
<evidence type="ECO:0000313" key="2">
    <source>
        <dbReference type="EMBL" id="ROT77729.1"/>
    </source>
</evidence>
<dbReference type="Pfam" id="PF17921">
    <property type="entry name" value="Integrase_H2C2"/>
    <property type="match status" value="1"/>
</dbReference>
<dbReference type="EMBL" id="QCYY01001488">
    <property type="protein sequence ID" value="ROT77729.1"/>
    <property type="molecule type" value="Genomic_DNA"/>
</dbReference>
<dbReference type="AlphaFoldDB" id="A0A3R7QG24"/>
<evidence type="ECO:0000313" key="3">
    <source>
        <dbReference type="Proteomes" id="UP000283509"/>
    </source>
</evidence>
<dbReference type="InterPro" id="IPR008042">
    <property type="entry name" value="Retrotrans_Pao"/>
</dbReference>
<dbReference type="Pfam" id="PF05380">
    <property type="entry name" value="Peptidase_A17"/>
    <property type="match status" value="1"/>
</dbReference>
<dbReference type="InterPro" id="IPR041588">
    <property type="entry name" value="Integrase_H2C2"/>
</dbReference>
<name>A0A3R7QG24_PENVA</name>
<dbReference type="SUPFAM" id="SSF53098">
    <property type="entry name" value="Ribonuclease H-like"/>
    <property type="match status" value="1"/>
</dbReference>
<comment type="caution">
    <text evidence="2">The sequence shown here is derived from an EMBL/GenBank/DDBJ whole genome shotgun (WGS) entry which is preliminary data.</text>
</comment>
<dbReference type="GO" id="GO:0015074">
    <property type="term" value="P:DNA integration"/>
    <property type="evidence" value="ECO:0007669"/>
    <property type="project" value="InterPro"/>
</dbReference>
<sequence length="688" mass="78625">MHWSMENDYFTYKINPNDKPLTRRGVLSVVASIYDPLGMVAPFTLPAKLLLQDMCRQQLGWDEEMETAEVTQWKAWLNQLPKLINFKVPRSFIPMSFGTVRSCQLHHFADASQVGYGIASYLRLESATGEVYCTLVMGRSRVAPLKRMTIPRLELTAATVAARMDQKLRSELDLRLEKSVFWTDSTSVLKYLFNEKARYQTFVANRVNLIRELSPIEAWRYVETRSNPDLASRGVDMDSFLASSIWITGPTFLSENEKMWPILPNDVKRGTLEDDPEVKSPQLVCETVITAMSFIEEIASRFSNWMTFVHCIAWLRRFHRTLTQRLKSSVEADMTRKCLCIEEVYEAENNIWRLVQKDSFGAEIKILSGSEEAHVRSSSKLVKLKPCLKDGLLRVRGRLIHSPSSIDVKHPIILPSKSMAVKLMVQWKHNNLAHSGHNYLMAELRQRFWIIHGNAVVRSVIRNCVRCRSLSARPMIQEMADLPEDRITSNVPPFTHTGTDCFGPFLVKKSRSNLKRYGVIFTCLVTRAIHIEVVESMETDFYINAFRRFIARRGPVTSIRSDNGTNLVGAEKELRKELEKLKHSVIAEVMLLKGVTWQFNPPHASHFGGVWERQIRTIRRVLRGLCHQQVMTDDTLHTLFCEVEAIINGRPLTRVTDDPDGPQPLTPNMLLTLKGAGGPITDTDHSDL</sequence>
<dbReference type="Proteomes" id="UP000283509">
    <property type="component" value="Unassembled WGS sequence"/>
</dbReference>
<evidence type="ECO:0000259" key="1">
    <source>
        <dbReference type="PROSITE" id="PS50994"/>
    </source>
</evidence>
<keyword evidence="3" id="KW-1185">Reference proteome</keyword>